<evidence type="ECO:0000256" key="3">
    <source>
        <dbReference type="ARBA" id="ARBA00022960"/>
    </source>
</evidence>
<dbReference type="InterPro" id="IPR001920">
    <property type="entry name" value="Asp/Glu_race"/>
</dbReference>
<dbReference type="GO" id="GO:0008881">
    <property type="term" value="F:glutamate racemase activity"/>
    <property type="evidence" value="ECO:0007669"/>
    <property type="project" value="UniProtKB-UniRule"/>
</dbReference>
<name>V2UNU4_9GAMM</name>
<dbReference type="GO" id="GO:0008360">
    <property type="term" value="P:regulation of cell shape"/>
    <property type="evidence" value="ECO:0007669"/>
    <property type="project" value="UniProtKB-KW"/>
</dbReference>
<dbReference type="InterPro" id="IPR004391">
    <property type="entry name" value="Glu_race"/>
</dbReference>
<feature type="active site" description="Proton donor/acceptor" evidence="7">
    <location>
        <position position="90"/>
    </location>
</feature>
<dbReference type="PROSITE" id="PS00923">
    <property type="entry name" value="ASP_GLU_RACEMASE_1"/>
    <property type="match status" value="1"/>
</dbReference>
<dbReference type="InterPro" id="IPR015942">
    <property type="entry name" value="Asp/Glu/hydantoin_racemase"/>
</dbReference>
<evidence type="ECO:0000256" key="7">
    <source>
        <dbReference type="HAMAP-Rule" id="MF_00258"/>
    </source>
</evidence>
<dbReference type="HAMAP" id="MF_00258">
    <property type="entry name" value="Glu_racemase"/>
    <property type="match status" value="1"/>
</dbReference>
<accession>V2UNU4</accession>
<dbReference type="HOGENOM" id="CLU_052344_2_1_6"/>
<feature type="binding site" evidence="7">
    <location>
        <begin position="91"/>
        <end position="92"/>
    </location>
    <ligand>
        <name>substrate</name>
    </ligand>
</feature>
<evidence type="ECO:0000256" key="6">
    <source>
        <dbReference type="ARBA" id="ARBA00023316"/>
    </source>
</evidence>
<dbReference type="UniPathway" id="UPA00219"/>
<protein>
    <recommendedName>
        <fullName evidence="2 7">Glutamate racemase</fullName>
        <ecNumber evidence="2 7">5.1.1.3</ecNumber>
    </recommendedName>
</protein>
<sequence>MTAIQPRPLVSQAMPKADAHAPIGIFDSGIGGLSVVQEIAKHLPNERIMYFADTAHVPYGPRSGQEIRELTANAIEWLYRQGCKAVVVACNTASAFSLDYLREHYGENFPIIGLVPALKPAVLQTKSRVVAVLATPATFRGQLIKDVMQHFAEPAGVKVLPVTSLELVPLIEAGQQMTPHCLDVLKQCLTPAVEQGADCLVLGCTHYPFLSEAIRQVFGNQLKLIDSGVAVARQTSRILSKHALLNNQPMSGTQIYCYASGGKTPQLVTVIEHLMPLHLRWEIANPVL</sequence>
<evidence type="ECO:0000256" key="1">
    <source>
        <dbReference type="ARBA" id="ARBA00001602"/>
    </source>
</evidence>
<dbReference type="AlphaFoldDB" id="V2UNU4"/>
<dbReference type="RefSeq" id="WP_004902336.1">
    <property type="nucleotide sequence ID" value="NZ_BBTI01000006.1"/>
</dbReference>
<dbReference type="GO" id="GO:0009252">
    <property type="term" value="P:peptidoglycan biosynthetic process"/>
    <property type="evidence" value="ECO:0007669"/>
    <property type="project" value="UniProtKB-UniRule"/>
</dbReference>
<dbReference type="Proteomes" id="UP000018418">
    <property type="component" value="Unassembled WGS sequence"/>
</dbReference>
<gene>
    <name evidence="7" type="primary">murI</name>
    <name evidence="8" type="ORF">P255_02281</name>
</gene>
<keyword evidence="4 7" id="KW-0573">Peptidoglycan synthesis</keyword>
<reference evidence="8 9" key="1">
    <citation type="submission" date="2013-10" db="EMBL/GenBank/DDBJ databases">
        <title>The Genome Sequence of Acinetobacter brisouii CIP 110357.</title>
        <authorList>
            <consortium name="The Broad Institute Genomics Platform"/>
            <consortium name="The Broad Institute Genome Sequencing Center for Infectious Disease"/>
            <person name="Cerqueira G."/>
            <person name="Feldgarden M."/>
            <person name="Courvalin P."/>
            <person name="Grillot-Courvalin C."/>
            <person name="Clermont D."/>
            <person name="Rocha E."/>
            <person name="Yoon E.-J."/>
            <person name="Nemec A."/>
            <person name="Young S.K."/>
            <person name="Zeng Q."/>
            <person name="Gargeya S."/>
            <person name="Fitzgerald M."/>
            <person name="Abouelleil A."/>
            <person name="Alvarado L."/>
            <person name="Berlin A.M."/>
            <person name="Chapman S.B."/>
            <person name="Gainer-Dewar J."/>
            <person name="Goldberg J."/>
            <person name="Gnerre S."/>
            <person name="Griggs A."/>
            <person name="Gujja S."/>
            <person name="Hansen M."/>
            <person name="Howarth C."/>
            <person name="Imamovic A."/>
            <person name="Ireland A."/>
            <person name="Larimer J."/>
            <person name="McCowan C."/>
            <person name="Murphy C."/>
            <person name="Pearson M."/>
            <person name="Poon T.W."/>
            <person name="Priest M."/>
            <person name="Roberts A."/>
            <person name="Saif S."/>
            <person name="Shea T."/>
            <person name="Sykes S."/>
            <person name="Wortman J."/>
            <person name="Nusbaum C."/>
            <person name="Birren B."/>
        </authorList>
    </citation>
    <scope>NUCLEOTIDE SEQUENCE [LARGE SCALE GENOMIC DNA]</scope>
    <source>
        <strain evidence="8 9">CIP 110357</strain>
    </source>
</reference>
<dbReference type="NCBIfam" id="TIGR00067">
    <property type="entry name" value="glut_race"/>
    <property type="match status" value="1"/>
</dbReference>
<comment type="similarity">
    <text evidence="7">Belongs to the aspartate/glutamate racemases family.</text>
</comment>
<organism evidence="8 9">
    <name type="scientific">Acinetobacter brisouii CIP 110357</name>
    <dbReference type="NCBI Taxonomy" id="1341683"/>
    <lineage>
        <taxon>Bacteria</taxon>
        <taxon>Pseudomonadati</taxon>
        <taxon>Pseudomonadota</taxon>
        <taxon>Gammaproteobacteria</taxon>
        <taxon>Moraxellales</taxon>
        <taxon>Moraxellaceae</taxon>
        <taxon>Acinetobacter</taxon>
    </lineage>
</organism>
<feature type="active site" description="Proton donor/acceptor" evidence="7">
    <location>
        <position position="204"/>
    </location>
</feature>
<dbReference type="PATRIC" id="fig|1341683.3.peg.2254"/>
<keyword evidence="3 7" id="KW-0133">Cell shape</keyword>
<keyword evidence="6 7" id="KW-0961">Cell wall biogenesis/degradation</keyword>
<dbReference type="EMBL" id="AYEU01000007">
    <property type="protein sequence ID" value="ESK50305.1"/>
    <property type="molecule type" value="Genomic_DNA"/>
</dbReference>
<evidence type="ECO:0000313" key="8">
    <source>
        <dbReference type="EMBL" id="ESK50305.1"/>
    </source>
</evidence>
<comment type="function">
    <text evidence="7">Provides the (R)-glutamate required for cell wall biosynthesis.</text>
</comment>
<evidence type="ECO:0000256" key="5">
    <source>
        <dbReference type="ARBA" id="ARBA00023235"/>
    </source>
</evidence>
<comment type="pathway">
    <text evidence="7">Cell wall biogenesis; peptidoglycan biosynthesis.</text>
</comment>
<comment type="caution">
    <text evidence="8">The sequence shown here is derived from an EMBL/GenBank/DDBJ whole genome shotgun (WGS) entry which is preliminary data.</text>
</comment>
<dbReference type="SUPFAM" id="SSF53681">
    <property type="entry name" value="Aspartate/glutamate racemase"/>
    <property type="match status" value="2"/>
</dbReference>
<keyword evidence="9" id="KW-1185">Reference proteome</keyword>
<dbReference type="OrthoDB" id="9801055at2"/>
<feature type="binding site" evidence="7">
    <location>
        <begin position="205"/>
        <end position="206"/>
    </location>
    <ligand>
        <name>substrate</name>
    </ligand>
</feature>
<dbReference type="STRING" id="396323.VH98_11925"/>
<evidence type="ECO:0000313" key="9">
    <source>
        <dbReference type="Proteomes" id="UP000018418"/>
    </source>
</evidence>
<dbReference type="PROSITE" id="PS00924">
    <property type="entry name" value="ASP_GLU_RACEMASE_2"/>
    <property type="match status" value="1"/>
</dbReference>
<dbReference type="Pfam" id="PF01177">
    <property type="entry name" value="Asp_Glu_race"/>
    <property type="match status" value="1"/>
</dbReference>
<dbReference type="PANTHER" id="PTHR21198:SF2">
    <property type="entry name" value="GLUTAMATE RACEMASE"/>
    <property type="match status" value="1"/>
</dbReference>
<dbReference type="InterPro" id="IPR018187">
    <property type="entry name" value="Asp/Glu_racemase_AS_1"/>
</dbReference>
<keyword evidence="5 7" id="KW-0413">Isomerase</keyword>
<feature type="binding site" evidence="7">
    <location>
        <begin position="27"/>
        <end position="28"/>
    </location>
    <ligand>
        <name>substrate</name>
    </ligand>
</feature>
<evidence type="ECO:0000256" key="4">
    <source>
        <dbReference type="ARBA" id="ARBA00022984"/>
    </source>
</evidence>
<dbReference type="EC" id="5.1.1.3" evidence="2 7"/>
<feature type="binding site" evidence="7">
    <location>
        <begin position="59"/>
        <end position="60"/>
    </location>
    <ligand>
        <name>substrate</name>
    </ligand>
</feature>
<evidence type="ECO:0000256" key="2">
    <source>
        <dbReference type="ARBA" id="ARBA00013090"/>
    </source>
</evidence>
<dbReference type="Gene3D" id="3.40.50.1860">
    <property type="match status" value="2"/>
</dbReference>
<proteinExistence type="inferred from homology"/>
<dbReference type="PANTHER" id="PTHR21198">
    <property type="entry name" value="GLUTAMATE RACEMASE"/>
    <property type="match status" value="1"/>
</dbReference>
<comment type="catalytic activity">
    <reaction evidence="1 7">
        <text>L-glutamate = D-glutamate</text>
        <dbReference type="Rhea" id="RHEA:12813"/>
        <dbReference type="ChEBI" id="CHEBI:29985"/>
        <dbReference type="ChEBI" id="CHEBI:29986"/>
        <dbReference type="EC" id="5.1.1.3"/>
    </reaction>
</comment>
<dbReference type="GO" id="GO:0071555">
    <property type="term" value="P:cell wall organization"/>
    <property type="evidence" value="ECO:0007669"/>
    <property type="project" value="UniProtKB-KW"/>
</dbReference>
<dbReference type="InterPro" id="IPR033134">
    <property type="entry name" value="Asp/Glu_racemase_AS_2"/>
</dbReference>